<name>A0A956SEA8_UNCEI</name>
<dbReference type="Gene3D" id="2.60.40.4070">
    <property type="match status" value="1"/>
</dbReference>
<evidence type="ECO:0000313" key="3">
    <source>
        <dbReference type="Proteomes" id="UP000739538"/>
    </source>
</evidence>
<dbReference type="InterPro" id="IPR015889">
    <property type="entry name" value="Intradiol_dOase_core"/>
</dbReference>
<dbReference type="CDD" id="cd03457">
    <property type="entry name" value="intradiol_dioxygenase_like"/>
    <property type="match status" value="1"/>
</dbReference>
<dbReference type="Pfam" id="PF00775">
    <property type="entry name" value="Dioxygenase_C"/>
    <property type="match status" value="1"/>
</dbReference>
<reference evidence="2" key="1">
    <citation type="submission" date="2020-04" db="EMBL/GenBank/DDBJ databases">
        <authorList>
            <person name="Zhang T."/>
        </authorList>
    </citation>
    <scope>NUCLEOTIDE SEQUENCE</scope>
    <source>
        <strain evidence="2">HKST-UBA02</strain>
    </source>
</reference>
<evidence type="ECO:0000313" key="2">
    <source>
        <dbReference type="EMBL" id="MCA9757340.1"/>
    </source>
</evidence>
<dbReference type="AlphaFoldDB" id="A0A956SEA8"/>
<dbReference type="SUPFAM" id="SSF49482">
    <property type="entry name" value="Aromatic compound dioxygenase"/>
    <property type="match status" value="1"/>
</dbReference>
<dbReference type="InterPro" id="IPR026444">
    <property type="entry name" value="Secre_tail"/>
</dbReference>
<dbReference type="Gene3D" id="2.60.130.10">
    <property type="entry name" value="Aromatic compound dioxygenase"/>
    <property type="match status" value="1"/>
</dbReference>
<feature type="domain" description="Intradiol ring-cleavage dioxygenases" evidence="1">
    <location>
        <begin position="52"/>
        <end position="176"/>
    </location>
</feature>
<dbReference type="GO" id="GO:0008199">
    <property type="term" value="F:ferric iron binding"/>
    <property type="evidence" value="ECO:0007669"/>
    <property type="project" value="InterPro"/>
</dbReference>
<proteinExistence type="predicted"/>
<dbReference type="Proteomes" id="UP000739538">
    <property type="component" value="Unassembled WGS sequence"/>
</dbReference>
<gene>
    <name evidence="2" type="ORF">KDA27_16165</name>
</gene>
<reference evidence="2" key="2">
    <citation type="journal article" date="2021" name="Microbiome">
        <title>Successional dynamics and alternative stable states in a saline activated sludge microbial community over 9 years.</title>
        <authorList>
            <person name="Wang Y."/>
            <person name="Ye J."/>
            <person name="Ju F."/>
            <person name="Liu L."/>
            <person name="Boyd J.A."/>
            <person name="Deng Y."/>
            <person name="Parks D.H."/>
            <person name="Jiang X."/>
            <person name="Yin X."/>
            <person name="Woodcroft B.J."/>
            <person name="Tyson G.W."/>
            <person name="Hugenholtz P."/>
            <person name="Polz M.F."/>
            <person name="Zhang T."/>
        </authorList>
    </citation>
    <scope>NUCLEOTIDE SEQUENCE</scope>
    <source>
        <strain evidence="2">HKST-UBA02</strain>
    </source>
</reference>
<organism evidence="2 3">
    <name type="scientific">Eiseniibacteriota bacterium</name>
    <dbReference type="NCBI Taxonomy" id="2212470"/>
    <lineage>
        <taxon>Bacteria</taxon>
        <taxon>Candidatus Eiseniibacteriota</taxon>
    </lineage>
</organism>
<dbReference type="PANTHER" id="PTHR34315">
    <property type="match status" value="1"/>
</dbReference>
<evidence type="ECO:0000259" key="1">
    <source>
        <dbReference type="Pfam" id="PF00775"/>
    </source>
</evidence>
<dbReference type="GO" id="GO:0016702">
    <property type="term" value="F:oxidoreductase activity, acting on single donors with incorporation of molecular oxygen, incorporation of two atoms of oxygen"/>
    <property type="evidence" value="ECO:0007669"/>
    <property type="project" value="InterPro"/>
</dbReference>
<dbReference type="EMBL" id="JAGQHS010000094">
    <property type="protein sequence ID" value="MCA9757340.1"/>
    <property type="molecule type" value="Genomic_DNA"/>
</dbReference>
<dbReference type="PANTHER" id="PTHR34315:SF1">
    <property type="entry name" value="INTRADIOL RING-CLEAVAGE DIOXYGENASES DOMAIN-CONTAINING PROTEIN-RELATED"/>
    <property type="match status" value="1"/>
</dbReference>
<sequence length="335" mass="36517">MKRRNLLKQIGTMGIAAAIPVSKAKAADNPRVYPNGDSAFASGCWLTPSETEGPYYFNANLVREDIRTDVDTGEFHDGLPLRMTFIVVNQNCVPIPNVLVDIWHADKDGVYSGYVQPGGNTVGEDFMRGVQSTDGSGQCSFITSYPGWYPGRATHIHFKVRLSSTTYVTSQFAFLNEVNDAVYETPLYSGRGANPTTNGDDNIFGSDEPLHQIMDCVPNEETGGYDGTFTIGVDAPTSDLEDTSLTSNAPKILSNRPNPFSRETEISYYLPESASVRLTVYDVMGRRVAALEDGTRSAGTHTVVLDGSRLDNGFYLAKLVAGGAVDTRELLLVRR</sequence>
<dbReference type="InterPro" id="IPR000627">
    <property type="entry name" value="Intradiol_dOase_C"/>
</dbReference>
<accession>A0A956SEA8</accession>
<protein>
    <submittedName>
        <fullName evidence="2">T9SS type A sorting domain-containing protein</fullName>
    </submittedName>
</protein>
<dbReference type="NCBIfam" id="TIGR04183">
    <property type="entry name" value="Por_Secre_tail"/>
    <property type="match status" value="1"/>
</dbReference>
<comment type="caution">
    <text evidence="2">The sequence shown here is derived from an EMBL/GenBank/DDBJ whole genome shotgun (WGS) entry which is preliminary data.</text>
</comment>